<organism evidence="3 4">
    <name type="scientific">Plakobranchus ocellatus</name>
    <dbReference type="NCBI Taxonomy" id="259542"/>
    <lineage>
        <taxon>Eukaryota</taxon>
        <taxon>Metazoa</taxon>
        <taxon>Spiralia</taxon>
        <taxon>Lophotrochozoa</taxon>
        <taxon>Mollusca</taxon>
        <taxon>Gastropoda</taxon>
        <taxon>Heterobranchia</taxon>
        <taxon>Euthyneura</taxon>
        <taxon>Panpulmonata</taxon>
        <taxon>Sacoglossa</taxon>
        <taxon>Placobranchoidea</taxon>
        <taxon>Plakobranchidae</taxon>
        <taxon>Plakobranchus</taxon>
    </lineage>
</organism>
<comment type="caution">
    <text evidence="3">The sequence shown here is derived from an EMBL/GenBank/DDBJ whole genome shotgun (WGS) entry which is preliminary data.</text>
</comment>
<dbReference type="SUPFAM" id="SSF57603">
    <property type="entry name" value="FnI-like domain"/>
    <property type="match status" value="1"/>
</dbReference>
<protein>
    <recommendedName>
        <fullName evidence="2">VWFC domain-containing protein</fullName>
    </recommendedName>
</protein>
<accession>A0AAV4E1V5</accession>
<dbReference type="InterPro" id="IPR001007">
    <property type="entry name" value="VWF_dom"/>
</dbReference>
<dbReference type="EMBL" id="BLXT01008617">
    <property type="protein sequence ID" value="GFO50593.1"/>
    <property type="molecule type" value="Genomic_DNA"/>
</dbReference>
<keyword evidence="1" id="KW-0732">Signal</keyword>
<feature type="chain" id="PRO_5043472691" description="VWFC domain-containing protein" evidence="1">
    <location>
        <begin position="21"/>
        <end position="162"/>
    </location>
</feature>
<evidence type="ECO:0000313" key="4">
    <source>
        <dbReference type="Proteomes" id="UP000735302"/>
    </source>
</evidence>
<feature type="domain" description="VWFC" evidence="2">
    <location>
        <begin position="27"/>
        <end position="84"/>
    </location>
</feature>
<proteinExistence type="predicted"/>
<feature type="signal peptide" evidence="1">
    <location>
        <begin position="1"/>
        <end position="20"/>
    </location>
</feature>
<dbReference type="AlphaFoldDB" id="A0AAV4E1V5"/>
<gene>
    <name evidence="3" type="ORF">PoB_007709800</name>
</gene>
<evidence type="ECO:0000313" key="3">
    <source>
        <dbReference type="EMBL" id="GFO50593.1"/>
    </source>
</evidence>
<dbReference type="SMART" id="SM00214">
    <property type="entry name" value="VWC"/>
    <property type="match status" value="1"/>
</dbReference>
<dbReference type="Proteomes" id="UP000735302">
    <property type="component" value="Unassembled WGS sequence"/>
</dbReference>
<keyword evidence="4" id="KW-1185">Reference proteome</keyword>
<dbReference type="Pfam" id="PF23334">
    <property type="entry name" value="VWC2L_2nd"/>
    <property type="match status" value="1"/>
</dbReference>
<sequence>MKTALLFTACLIAAFWSASAEIQVHTCTYEGIEYPVDTPFRPNPCTWCHCYSFSSTPACAVALCGMPACMFPQVARTLPGNCCPSSVWRLVEALVLQAVLRTSVPLVLKTVYRTRGCPGVTSSKENWCGSGVTSIMEIGNGPCVTSGMKISAGPGATSSKEN</sequence>
<evidence type="ECO:0000259" key="2">
    <source>
        <dbReference type="SMART" id="SM00214"/>
    </source>
</evidence>
<reference evidence="3 4" key="1">
    <citation type="journal article" date="2021" name="Elife">
        <title>Chloroplast acquisition without the gene transfer in kleptoplastic sea slugs, Plakobranchus ocellatus.</title>
        <authorList>
            <person name="Maeda T."/>
            <person name="Takahashi S."/>
            <person name="Yoshida T."/>
            <person name="Shimamura S."/>
            <person name="Takaki Y."/>
            <person name="Nagai Y."/>
            <person name="Toyoda A."/>
            <person name="Suzuki Y."/>
            <person name="Arimoto A."/>
            <person name="Ishii H."/>
            <person name="Satoh N."/>
            <person name="Nishiyama T."/>
            <person name="Hasebe M."/>
            <person name="Maruyama T."/>
            <person name="Minagawa J."/>
            <person name="Obokata J."/>
            <person name="Shigenobu S."/>
        </authorList>
    </citation>
    <scope>NUCLEOTIDE SEQUENCE [LARGE SCALE GENOMIC DNA]</scope>
</reference>
<evidence type="ECO:0000256" key="1">
    <source>
        <dbReference type="SAM" id="SignalP"/>
    </source>
</evidence>
<name>A0AAV4E1V5_9GAST</name>